<keyword evidence="5" id="KW-0808">Transferase</keyword>
<dbReference type="InterPro" id="IPR004358">
    <property type="entry name" value="Sig_transdc_His_kin-like_C"/>
</dbReference>
<dbReference type="GO" id="GO:0000155">
    <property type="term" value="F:phosphorelay sensor kinase activity"/>
    <property type="evidence" value="ECO:0007669"/>
    <property type="project" value="InterPro"/>
</dbReference>
<accession>V4T7N2</accession>
<organism evidence="11 12">
    <name type="scientific">Lutibaculum baratangense AMV1</name>
    <dbReference type="NCBI Taxonomy" id="631454"/>
    <lineage>
        <taxon>Bacteria</taxon>
        <taxon>Pseudomonadati</taxon>
        <taxon>Pseudomonadota</taxon>
        <taxon>Alphaproteobacteria</taxon>
        <taxon>Hyphomicrobiales</taxon>
        <taxon>Tepidamorphaceae</taxon>
        <taxon>Lutibaculum</taxon>
    </lineage>
</organism>
<evidence type="ECO:0000313" key="12">
    <source>
        <dbReference type="Proteomes" id="UP000017819"/>
    </source>
</evidence>
<dbReference type="Gene3D" id="1.10.287.130">
    <property type="match status" value="1"/>
</dbReference>
<comment type="catalytic activity">
    <reaction evidence="1">
        <text>ATP + protein L-histidine = ADP + protein N-phospho-L-histidine.</text>
        <dbReference type="EC" id="2.7.13.3"/>
    </reaction>
</comment>
<dbReference type="Gene3D" id="6.10.340.10">
    <property type="match status" value="1"/>
</dbReference>
<evidence type="ECO:0000256" key="1">
    <source>
        <dbReference type="ARBA" id="ARBA00000085"/>
    </source>
</evidence>
<dbReference type="Proteomes" id="UP000017819">
    <property type="component" value="Unassembled WGS sequence"/>
</dbReference>
<dbReference type="PATRIC" id="fig|631454.5.peg.3712"/>
<dbReference type="InterPro" id="IPR036097">
    <property type="entry name" value="HisK_dim/P_sf"/>
</dbReference>
<evidence type="ECO:0000256" key="2">
    <source>
        <dbReference type="ARBA" id="ARBA00004370"/>
    </source>
</evidence>
<dbReference type="InterPro" id="IPR003660">
    <property type="entry name" value="HAMP_dom"/>
</dbReference>
<evidence type="ECO:0000256" key="3">
    <source>
        <dbReference type="ARBA" id="ARBA00012438"/>
    </source>
</evidence>
<reference evidence="11 12" key="1">
    <citation type="journal article" date="2014" name="Genome Announc.">
        <title>Draft Genome Sequence of Lutibaculum baratangense Strain AMV1T, Isolated from a Mud Volcano in Andamans, India.</title>
        <authorList>
            <person name="Singh A."/>
            <person name="Sreenivas A."/>
            <person name="Sathyanarayana Reddy G."/>
            <person name="Pinnaka A.K."/>
            <person name="Shivaji S."/>
        </authorList>
    </citation>
    <scope>NUCLEOTIDE SEQUENCE [LARGE SCALE GENOMIC DNA]</scope>
    <source>
        <strain evidence="11 12">AMV1</strain>
    </source>
</reference>
<dbReference type="eggNOG" id="COG4191">
    <property type="taxonomic scope" value="Bacteria"/>
</dbReference>
<dbReference type="SUPFAM" id="SSF55874">
    <property type="entry name" value="ATPase domain of HSP90 chaperone/DNA topoisomerase II/histidine kinase"/>
    <property type="match status" value="1"/>
</dbReference>
<protein>
    <recommendedName>
        <fullName evidence="3">histidine kinase</fullName>
        <ecNumber evidence="3">2.7.13.3</ecNumber>
    </recommendedName>
</protein>
<dbReference type="PROSITE" id="PS50885">
    <property type="entry name" value="HAMP"/>
    <property type="match status" value="1"/>
</dbReference>
<dbReference type="GO" id="GO:0016020">
    <property type="term" value="C:membrane"/>
    <property type="evidence" value="ECO:0007669"/>
    <property type="project" value="UniProtKB-SubCell"/>
</dbReference>
<dbReference type="Gene3D" id="3.30.565.10">
    <property type="entry name" value="Histidine kinase-like ATPase, C-terminal domain"/>
    <property type="match status" value="1"/>
</dbReference>
<keyword evidence="4" id="KW-0597">Phosphoprotein</keyword>
<keyword evidence="8" id="KW-1133">Transmembrane helix</keyword>
<dbReference type="Pfam" id="PF02518">
    <property type="entry name" value="HATPase_c"/>
    <property type="match status" value="1"/>
</dbReference>
<evidence type="ECO:0000256" key="8">
    <source>
        <dbReference type="SAM" id="Phobius"/>
    </source>
</evidence>
<dbReference type="InterPro" id="IPR036890">
    <property type="entry name" value="HATPase_C_sf"/>
</dbReference>
<keyword evidence="12" id="KW-1185">Reference proteome</keyword>
<dbReference type="PANTHER" id="PTHR43065:SF42">
    <property type="entry name" value="TWO-COMPONENT SENSOR PPRA"/>
    <property type="match status" value="1"/>
</dbReference>
<comment type="subcellular location">
    <subcellularLocation>
        <location evidence="2">Membrane</location>
    </subcellularLocation>
</comment>
<evidence type="ECO:0000313" key="11">
    <source>
        <dbReference type="EMBL" id="ESR22623.1"/>
    </source>
</evidence>
<gene>
    <name evidence="11" type="ORF">N177_3759</name>
</gene>
<evidence type="ECO:0000256" key="5">
    <source>
        <dbReference type="ARBA" id="ARBA00022679"/>
    </source>
</evidence>
<dbReference type="PRINTS" id="PR00344">
    <property type="entry name" value="BCTRLSENSOR"/>
</dbReference>
<evidence type="ECO:0000259" key="10">
    <source>
        <dbReference type="PROSITE" id="PS50885"/>
    </source>
</evidence>
<evidence type="ECO:0000256" key="6">
    <source>
        <dbReference type="ARBA" id="ARBA00022777"/>
    </source>
</evidence>
<dbReference type="CDD" id="cd00075">
    <property type="entry name" value="HATPase"/>
    <property type="match status" value="1"/>
</dbReference>
<feature type="coiled-coil region" evidence="7">
    <location>
        <begin position="506"/>
        <end position="533"/>
    </location>
</feature>
<comment type="caution">
    <text evidence="11">The sequence shown here is derived from an EMBL/GenBank/DDBJ whole genome shotgun (WGS) entry which is preliminary data.</text>
</comment>
<name>V4T7N2_9HYPH</name>
<sequence length="787" mass="84341">MRIGYKIFLVGGFPIAIAAAIAVAAVMLLGEADRARSGAILAGAIHRNVLTAVTERDRYVDSLPGERDMHSARFAVPTERAEKDLATLRDIASDGDDAAAIGEARQALVHYVMSMGQLETVTQQNDMLIAEMAGRASRLIELTDEARQRQHDSNADIVAALSQRDRQVRDARDLVEAGYALRSALSAAGVQAIAVLAGSEAARGEAGDGLNGSLRRLRYAVAGLSSVLRVQGKGEAADELEAMAAGFGDRLMALADPSSTPLDALRAGEPGGDVEQALTQWAERLLKVYTTQYRALHDEMAELLTYSVKAHETEQATQNIAIAVLKLGDAAAGAFKSRSPEASAAVLDESRAVADAIVGLPISPLIQTDMIDAFERWREGLSTTTEGLRQQNALIAGMDAAAERMTAAARTLDQRFTESAEAIGRSIRTVLILGAAIGLVFGAGTAAIVARSIVSPLKRLQLGMLDLAGDPHRGRIEGSWKRDELGDMARATNVFVGEILRREHALRRSKDRADQALAELRRTQAELIQAEKLASLGQLVAGVAHEINTPLGIALTTSTVLDQEVSTFRQEASSGRLARASFDRFTARMEEGSRLLLANLRRAADLVHAFKQVAADQASGERRSFELSRWLEELLTSLGPMLRKGGHEVVAECPEGLEVETYPGALAQVLTNLVTNAITHGYGPGERGTITIRVRPLDGTTLRIVFADDGRGIPAENRRRVFDPFFTTGRGGGSTGLGLHIVYNLVTSTLNGRLDLESEPGHGTRFTIDLPLRVAEAVAEPAMEEIA</sequence>
<evidence type="ECO:0000256" key="7">
    <source>
        <dbReference type="SAM" id="Coils"/>
    </source>
</evidence>
<feature type="transmembrane region" description="Helical" evidence="8">
    <location>
        <begin position="7"/>
        <end position="29"/>
    </location>
</feature>
<keyword evidence="7" id="KW-0175">Coiled coil</keyword>
<dbReference type="InterPro" id="IPR005467">
    <property type="entry name" value="His_kinase_dom"/>
</dbReference>
<feature type="domain" description="HAMP" evidence="10">
    <location>
        <begin position="451"/>
        <end position="504"/>
    </location>
</feature>
<dbReference type="CDD" id="cd00082">
    <property type="entry name" value="HisKA"/>
    <property type="match status" value="1"/>
</dbReference>
<feature type="domain" description="Histidine kinase" evidence="9">
    <location>
        <begin position="542"/>
        <end position="774"/>
    </location>
</feature>
<keyword evidence="8" id="KW-0472">Membrane</keyword>
<dbReference type="InterPro" id="IPR003594">
    <property type="entry name" value="HATPase_dom"/>
</dbReference>
<dbReference type="PANTHER" id="PTHR43065">
    <property type="entry name" value="SENSOR HISTIDINE KINASE"/>
    <property type="match status" value="1"/>
</dbReference>
<dbReference type="OrthoDB" id="7568856at2"/>
<dbReference type="STRING" id="631454.N177_3759"/>
<dbReference type="SUPFAM" id="SSF47384">
    <property type="entry name" value="Homodimeric domain of signal transducing histidine kinase"/>
    <property type="match status" value="1"/>
</dbReference>
<dbReference type="AlphaFoldDB" id="V4T7N2"/>
<dbReference type="InterPro" id="IPR003661">
    <property type="entry name" value="HisK_dim/P_dom"/>
</dbReference>
<dbReference type="EC" id="2.7.13.3" evidence="3"/>
<dbReference type="EMBL" id="AWXZ01000040">
    <property type="protein sequence ID" value="ESR22623.1"/>
    <property type="molecule type" value="Genomic_DNA"/>
</dbReference>
<evidence type="ECO:0000256" key="4">
    <source>
        <dbReference type="ARBA" id="ARBA00022553"/>
    </source>
</evidence>
<keyword evidence="6" id="KW-0418">Kinase</keyword>
<dbReference type="PROSITE" id="PS50109">
    <property type="entry name" value="HIS_KIN"/>
    <property type="match status" value="1"/>
</dbReference>
<proteinExistence type="predicted"/>
<evidence type="ECO:0000259" key="9">
    <source>
        <dbReference type="PROSITE" id="PS50109"/>
    </source>
</evidence>
<dbReference type="SMART" id="SM00387">
    <property type="entry name" value="HATPase_c"/>
    <property type="match status" value="1"/>
</dbReference>
<keyword evidence="8" id="KW-0812">Transmembrane</keyword>